<protein>
    <recommendedName>
        <fullName evidence="2">Chitinase domain-containing protein 1</fullName>
    </recommendedName>
</protein>
<feature type="chain" id="PRO_5029562928" description="Chitinase domain-containing protein 1" evidence="3">
    <location>
        <begin position="23"/>
        <end position="391"/>
    </location>
</feature>
<dbReference type="PANTHER" id="PTHR46066:SF2">
    <property type="entry name" value="CHITINASE DOMAIN-CONTAINING PROTEIN 1"/>
    <property type="match status" value="1"/>
</dbReference>
<evidence type="ECO:0000313" key="6">
    <source>
        <dbReference type="Proteomes" id="UP000593567"/>
    </source>
</evidence>
<dbReference type="PANTHER" id="PTHR46066">
    <property type="entry name" value="CHITINASE DOMAIN-CONTAINING PROTEIN 1 FAMILY MEMBER"/>
    <property type="match status" value="1"/>
</dbReference>
<name>A0A7J7J2I2_BUGNE</name>
<dbReference type="Pfam" id="PF00704">
    <property type="entry name" value="Glyco_hydro_18"/>
    <property type="match status" value="1"/>
</dbReference>
<dbReference type="PROSITE" id="PS51910">
    <property type="entry name" value="GH18_2"/>
    <property type="match status" value="1"/>
</dbReference>
<comment type="similarity">
    <text evidence="1">Belongs to the glycosyl hydrolase 18 family.</text>
</comment>
<evidence type="ECO:0000313" key="5">
    <source>
        <dbReference type="EMBL" id="KAF6019658.1"/>
    </source>
</evidence>
<dbReference type="SUPFAM" id="SSF51445">
    <property type="entry name" value="(Trans)glycosidases"/>
    <property type="match status" value="1"/>
</dbReference>
<dbReference type="Proteomes" id="UP000593567">
    <property type="component" value="Unassembled WGS sequence"/>
</dbReference>
<dbReference type="GO" id="GO:0012505">
    <property type="term" value="C:endomembrane system"/>
    <property type="evidence" value="ECO:0007669"/>
    <property type="project" value="TreeGrafter"/>
</dbReference>
<dbReference type="AlphaFoldDB" id="A0A7J7J2I2"/>
<keyword evidence="6" id="KW-1185">Reference proteome</keyword>
<dbReference type="InterPro" id="IPR011583">
    <property type="entry name" value="Chitinase_II/V-like_cat"/>
</dbReference>
<dbReference type="Gene3D" id="3.20.20.80">
    <property type="entry name" value="Glycosidases"/>
    <property type="match status" value="1"/>
</dbReference>
<comment type="caution">
    <text evidence="5">The sequence shown here is derived from an EMBL/GenBank/DDBJ whole genome shotgun (WGS) entry which is preliminary data.</text>
</comment>
<organism evidence="5 6">
    <name type="scientific">Bugula neritina</name>
    <name type="common">Brown bryozoan</name>
    <name type="synonym">Sertularia neritina</name>
    <dbReference type="NCBI Taxonomy" id="10212"/>
    <lineage>
        <taxon>Eukaryota</taxon>
        <taxon>Metazoa</taxon>
        <taxon>Spiralia</taxon>
        <taxon>Lophotrochozoa</taxon>
        <taxon>Bryozoa</taxon>
        <taxon>Gymnolaemata</taxon>
        <taxon>Cheilostomatida</taxon>
        <taxon>Flustrina</taxon>
        <taxon>Buguloidea</taxon>
        <taxon>Bugulidae</taxon>
        <taxon>Bugula</taxon>
    </lineage>
</organism>
<gene>
    <name evidence="5" type="ORF">EB796_022021</name>
</gene>
<reference evidence="5" key="1">
    <citation type="submission" date="2020-06" db="EMBL/GenBank/DDBJ databases">
        <title>Draft genome of Bugula neritina, a colonial animal packing powerful symbionts and potential medicines.</title>
        <authorList>
            <person name="Rayko M."/>
        </authorList>
    </citation>
    <scope>NUCLEOTIDE SEQUENCE [LARGE SCALE GENOMIC DNA]</scope>
    <source>
        <strain evidence="5">Kwan_BN1</strain>
    </source>
</reference>
<dbReference type="SMART" id="SM00636">
    <property type="entry name" value="Glyco_18"/>
    <property type="match status" value="1"/>
</dbReference>
<keyword evidence="3" id="KW-0732">Signal</keyword>
<dbReference type="OrthoDB" id="10254444at2759"/>
<sequence>MICSCIAWKVVIISCVVLQLTAVNGTLSKSDKKAKKAKQKDNSNVKSVFERGLVEAQTQSADILKEYYRYCEAERDKTVFKGKWNSKGYDIAKVFSKKFDLVSPVWLQVVSRPNNEFEILGGHDIDSGWAIEVMQGRDNLMVPRVLFDKWSLKDYENLFSREEFMAKCAKVITSFIKKHNFAGITLELWNQMPTSMQMDATHFIIDLSEILHKAEKSLTLIIPPLAVQPSSRVPQFTKENFEELKSSVDYFNIMTYDYHMQSSVAGPISPIKWIEESITAICPEDHEIDRAKILLGLNFYGIRFGEFSGAQPILGHDFVDILKSNSPAVKWQPKDEEHLYLYKNSKNGENLYLFYPSLLSIKKRIDLAKRLGTGIGIWEIGQGLDYFYDLL</sequence>
<evidence type="ECO:0000256" key="1">
    <source>
        <dbReference type="ARBA" id="ARBA00009336"/>
    </source>
</evidence>
<dbReference type="InterPro" id="IPR001223">
    <property type="entry name" value="Glyco_hydro18_cat"/>
</dbReference>
<dbReference type="GO" id="GO:0005975">
    <property type="term" value="P:carbohydrate metabolic process"/>
    <property type="evidence" value="ECO:0007669"/>
    <property type="project" value="InterPro"/>
</dbReference>
<dbReference type="EMBL" id="VXIV02003216">
    <property type="protein sequence ID" value="KAF6019658.1"/>
    <property type="molecule type" value="Genomic_DNA"/>
</dbReference>
<dbReference type="GO" id="GO:0008061">
    <property type="term" value="F:chitin binding"/>
    <property type="evidence" value="ECO:0007669"/>
    <property type="project" value="InterPro"/>
</dbReference>
<feature type="signal peptide" evidence="3">
    <location>
        <begin position="1"/>
        <end position="22"/>
    </location>
</feature>
<dbReference type="CDD" id="cd02876">
    <property type="entry name" value="GH18_SI-CLP"/>
    <property type="match status" value="1"/>
</dbReference>
<evidence type="ECO:0000256" key="3">
    <source>
        <dbReference type="SAM" id="SignalP"/>
    </source>
</evidence>
<dbReference type="InterPro" id="IPR017853">
    <property type="entry name" value="GH"/>
</dbReference>
<evidence type="ECO:0000256" key="2">
    <source>
        <dbReference type="ARBA" id="ARBA00040976"/>
    </source>
</evidence>
<evidence type="ECO:0000259" key="4">
    <source>
        <dbReference type="PROSITE" id="PS51910"/>
    </source>
</evidence>
<accession>A0A7J7J2I2</accession>
<feature type="domain" description="GH18" evidence="4">
    <location>
        <begin position="75"/>
        <end position="391"/>
    </location>
</feature>
<dbReference type="GO" id="GO:0070492">
    <property type="term" value="F:oligosaccharide binding"/>
    <property type="evidence" value="ECO:0007669"/>
    <property type="project" value="TreeGrafter"/>
</dbReference>
<dbReference type="InterPro" id="IPR029070">
    <property type="entry name" value="Chitinase_insertion_sf"/>
</dbReference>
<proteinExistence type="inferred from homology"/>
<dbReference type="Gene3D" id="3.10.50.10">
    <property type="match status" value="1"/>
</dbReference>